<evidence type="ECO:0000259" key="13">
    <source>
        <dbReference type="PROSITE" id="PS50206"/>
    </source>
</evidence>
<evidence type="ECO:0000256" key="11">
    <source>
        <dbReference type="ARBA" id="ARBA00075328"/>
    </source>
</evidence>
<dbReference type="PROSITE" id="PS50206">
    <property type="entry name" value="RHODANESE_3"/>
    <property type="match status" value="1"/>
</dbReference>
<evidence type="ECO:0000256" key="7">
    <source>
        <dbReference type="ARBA" id="ARBA00063809"/>
    </source>
</evidence>
<dbReference type="NCBIfam" id="NF004281">
    <property type="entry name" value="PRK05690.1"/>
    <property type="match status" value="1"/>
</dbReference>
<dbReference type="InterPro" id="IPR045886">
    <property type="entry name" value="ThiF/MoeB/HesA"/>
</dbReference>
<dbReference type="EC" id="2.7.7.80" evidence="8"/>
<keyword evidence="3" id="KW-0547">Nucleotide-binding</keyword>
<dbReference type="Pfam" id="PF02597">
    <property type="entry name" value="ThiS"/>
    <property type="match status" value="1"/>
</dbReference>
<dbReference type="PANTHER" id="PTHR10953">
    <property type="entry name" value="UBIQUITIN-ACTIVATING ENZYME E1"/>
    <property type="match status" value="1"/>
</dbReference>
<protein>
    <recommendedName>
        <fullName evidence="9">Molybdopterin-synthase adenylyltransferase</fullName>
        <ecNumber evidence="8">2.7.7.80</ecNumber>
    </recommendedName>
    <alternativeName>
        <fullName evidence="12">MoaD protein adenylase</fullName>
    </alternativeName>
    <alternativeName>
        <fullName evidence="10">Molybdopterin-converting factor subunit 1 adenylase</fullName>
    </alternativeName>
    <alternativeName>
        <fullName evidence="11">Sulfur carrier protein MoaD adenylyltransferase</fullName>
    </alternativeName>
</protein>
<evidence type="ECO:0000256" key="3">
    <source>
        <dbReference type="ARBA" id="ARBA00022741"/>
    </source>
</evidence>
<evidence type="ECO:0000256" key="6">
    <source>
        <dbReference type="ARBA" id="ARBA00055169"/>
    </source>
</evidence>
<dbReference type="FunFam" id="3.40.50.720:FF:000033">
    <property type="entry name" value="Adenylyltransferase and sulfurtransferase MOCS3"/>
    <property type="match status" value="1"/>
</dbReference>
<accession>A0A9X1JLR6</accession>
<name>A0A9X1JLR6_9SPHN</name>
<feature type="domain" description="Rhodanese" evidence="13">
    <location>
        <begin position="115"/>
        <end position="205"/>
    </location>
</feature>
<dbReference type="GO" id="GO:0005524">
    <property type="term" value="F:ATP binding"/>
    <property type="evidence" value="ECO:0007669"/>
    <property type="project" value="UniProtKB-KW"/>
</dbReference>
<evidence type="ECO:0000256" key="5">
    <source>
        <dbReference type="ARBA" id="ARBA00052218"/>
    </source>
</evidence>
<dbReference type="GO" id="GO:0004792">
    <property type="term" value="F:thiosulfate-cyanide sulfurtransferase activity"/>
    <property type="evidence" value="ECO:0007669"/>
    <property type="project" value="TreeGrafter"/>
</dbReference>
<keyword evidence="4" id="KW-0067">ATP-binding</keyword>
<comment type="catalytic activity">
    <reaction evidence="5">
        <text>[molybdopterin-synthase sulfur-carrier protein]-C-terminal Gly-Gly + ATP + H(+) = [molybdopterin-synthase sulfur-carrier protein]-C-terminal Gly-Gly-AMP + diphosphate</text>
        <dbReference type="Rhea" id="RHEA:43616"/>
        <dbReference type="Rhea" id="RHEA-COMP:12159"/>
        <dbReference type="Rhea" id="RHEA-COMP:12202"/>
        <dbReference type="ChEBI" id="CHEBI:15378"/>
        <dbReference type="ChEBI" id="CHEBI:30616"/>
        <dbReference type="ChEBI" id="CHEBI:33019"/>
        <dbReference type="ChEBI" id="CHEBI:90618"/>
        <dbReference type="ChEBI" id="CHEBI:90778"/>
        <dbReference type="EC" id="2.7.7.80"/>
    </reaction>
</comment>
<comment type="caution">
    <text evidence="14">The sequence shown here is derived from an EMBL/GenBank/DDBJ whole genome shotgun (WGS) entry which is preliminary data.</text>
</comment>
<evidence type="ECO:0000256" key="12">
    <source>
        <dbReference type="ARBA" id="ARBA00078531"/>
    </source>
</evidence>
<evidence type="ECO:0000256" key="10">
    <source>
        <dbReference type="ARBA" id="ARBA00075110"/>
    </source>
</evidence>
<dbReference type="GO" id="GO:0008146">
    <property type="term" value="F:sulfotransferase activity"/>
    <property type="evidence" value="ECO:0007669"/>
    <property type="project" value="TreeGrafter"/>
</dbReference>
<organism evidence="14 15">
    <name type="scientific">Erythrobacter crassostreae</name>
    <dbReference type="NCBI Taxonomy" id="2828328"/>
    <lineage>
        <taxon>Bacteria</taxon>
        <taxon>Pseudomonadati</taxon>
        <taxon>Pseudomonadota</taxon>
        <taxon>Alphaproteobacteria</taxon>
        <taxon>Sphingomonadales</taxon>
        <taxon>Erythrobacteraceae</taxon>
        <taxon>Erythrobacter/Porphyrobacter group</taxon>
        <taxon>Erythrobacter</taxon>
    </lineage>
</organism>
<evidence type="ECO:0000313" key="15">
    <source>
        <dbReference type="Proteomes" id="UP001138681"/>
    </source>
</evidence>
<dbReference type="CDD" id="cd00757">
    <property type="entry name" value="ThiF_MoeB_HesA_family"/>
    <property type="match status" value="1"/>
</dbReference>
<reference evidence="14" key="1">
    <citation type="submission" date="2021-04" db="EMBL/GenBank/DDBJ databases">
        <authorList>
            <person name="Pira H."/>
            <person name="Risdian C."/>
            <person name="Wink J."/>
        </authorList>
    </citation>
    <scope>NUCLEOTIDE SEQUENCE</scope>
    <source>
        <strain evidence="14">WH158</strain>
    </source>
</reference>
<dbReference type="GO" id="GO:0061605">
    <property type="term" value="F:molybdopterin-synthase adenylyltransferase activity"/>
    <property type="evidence" value="ECO:0007669"/>
    <property type="project" value="UniProtKB-EC"/>
</dbReference>
<dbReference type="InterPro" id="IPR001763">
    <property type="entry name" value="Rhodanese-like_dom"/>
</dbReference>
<evidence type="ECO:0000256" key="1">
    <source>
        <dbReference type="ARBA" id="ARBA00009919"/>
    </source>
</evidence>
<proteinExistence type="inferred from homology"/>
<dbReference type="GO" id="GO:0005829">
    <property type="term" value="C:cytosol"/>
    <property type="evidence" value="ECO:0007669"/>
    <property type="project" value="TreeGrafter"/>
</dbReference>
<comment type="similarity">
    <text evidence="1">Belongs to the HesA/MoeB/ThiF family.</text>
</comment>
<dbReference type="SMART" id="SM00450">
    <property type="entry name" value="RHOD"/>
    <property type="match status" value="1"/>
</dbReference>
<evidence type="ECO:0000256" key="9">
    <source>
        <dbReference type="ARBA" id="ARBA00073635"/>
    </source>
</evidence>
<dbReference type="Pfam" id="PF00899">
    <property type="entry name" value="ThiF"/>
    <property type="match status" value="1"/>
</dbReference>
<keyword evidence="2" id="KW-0808">Transferase</keyword>
<dbReference type="CDD" id="cd00158">
    <property type="entry name" value="RHOD"/>
    <property type="match status" value="1"/>
</dbReference>
<gene>
    <name evidence="14" type="primary">moeB</name>
    <name evidence="14" type="ORF">KCG46_12065</name>
</gene>
<evidence type="ECO:0000256" key="2">
    <source>
        <dbReference type="ARBA" id="ARBA00022679"/>
    </source>
</evidence>
<dbReference type="InterPro" id="IPR003749">
    <property type="entry name" value="ThiS/MoaD-like"/>
</dbReference>
<comment type="subunit">
    <text evidence="7">Homodimer. Forms a stable heterotetrameric complex of 2 MoeB and 2 MoaD during adenylation of MoaD.</text>
</comment>
<sequence length="467" mass="50801">MIELSIPLPLRRYCNGAERVPLEPTTVGEALTQLIDKYPDIEPLLMAPDGGLRPFVNIFVSGEDIRLRDGLETDLKSTDELEILPAIAGGSEALERDRPASDGVSLVTPDECDASSDNPVLIDVRTDEEWRLGYIPNAEHIDRGFLELRIDQVVADKTRMIVCYCQSGVRSKLAAQTLINMGYGRTVSLDGGIERWKAEGRNLEVPPRVSDEMAARYQRHLTIPEVGAEGQVKLANARVAVIGMGGLGCPVSTYLAAAGVGHIGLVDDDDIDLSNLQRQFLYTPDMVGRSKAMSAEAELARFNPTISFQPLKARLDDGNIRDIFESYDLIVDCTDNFTARYLINDEAVHQGKPVVHGAVYRFDAQVSVFGLDDGPCYRCFLPEPPPPELAPSCADAGVLGVLPGVAGLLMATEAIKVIVGFGEALSGRMLCYEAKSGSVREVKFPRDPNCSVCSERQNAFAADQSEV</sequence>
<comment type="function">
    <text evidence="6">Catalyzes the adenylation by ATP of the carboxyl group of the C-terminal glycine of sulfur carrier protein MoaD.</text>
</comment>
<evidence type="ECO:0000256" key="4">
    <source>
        <dbReference type="ARBA" id="ARBA00022840"/>
    </source>
</evidence>
<dbReference type="NCBIfam" id="NF006444">
    <property type="entry name" value="PRK08762.1"/>
    <property type="match status" value="1"/>
</dbReference>
<evidence type="ECO:0000256" key="8">
    <source>
        <dbReference type="ARBA" id="ARBA00066884"/>
    </source>
</evidence>
<evidence type="ECO:0000313" key="14">
    <source>
        <dbReference type="EMBL" id="MBV7260306.1"/>
    </source>
</evidence>
<dbReference type="RefSeq" id="WP_218405693.1">
    <property type="nucleotide sequence ID" value="NZ_JAGSPC010000004.1"/>
</dbReference>
<keyword evidence="14" id="KW-0548">Nucleotidyltransferase</keyword>
<dbReference type="InterPro" id="IPR000594">
    <property type="entry name" value="ThiF_NAD_FAD-bd"/>
</dbReference>
<dbReference type="Proteomes" id="UP001138681">
    <property type="component" value="Unassembled WGS sequence"/>
</dbReference>
<keyword evidence="15" id="KW-1185">Reference proteome</keyword>
<dbReference type="Pfam" id="PF00581">
    <property type="entry name" value="Rhodanese"/>
    <property type="match status" value="1"/>
</dbReference>
<dbReference type="PANTHER" id="PTHR10953:SF102">
    <property type="entry name" value="ADENYLYLTRANSFERASE AND SULFURTRANSFERASE MOCS3"/>
    <property type="match status" value="1"/>
</dbReference>
<dbReference type="EMBL" id="JAGSPC010000004">
    <property type="protein sequence ID" value="MBV7260306.1"/>
    <property type="molecule type" value="Genomic_DNA"/>
</dbReference>
<dbReference type="AlphaFoldDB" id="A0A9X1JLR6"/>